<dbReference type="InterPro" id="IPR016024">
    <property type="entry name" value="ARM-type_fold"/>
</dbReference>
<dbReference type="GO" id="GO:0099122">
    <property type="term" value="F:RNA polymerase II C-terminal domain binding"/>
    <property type="evidence" value="ECO:0007669"/>
    <property type="project" value="InterPro"/>
</dbReference>
<organism evidence="3 4">
    <name type="scientific">Saccharomyces cerevisiae x Saccharomyces kudriavzevii (strain VIN7)</name>
    <name type="common">Yeast</name>
    <dbReference type="NCBI Taxonomy" id="1095631"/>
    <lineage>
        <taxon>Eukaryota</taxon>
        <taxon>Fungi</taxon>
        <taxon>Dikarya</taxon>
        <taxon>Ascomycota</taxon>
        <taxon>Saccharomycotina</taxon>
        <taxon>Saccharomycetes</taxon>
        <taxon>Saccharomycetales</taxon>
        <taxon>Saccharomycetaceae</taxon>
        <taxon>Saccharomyces</taxon>
    </lineage>
</organism>
<sequence>MPFSSEQFTTKLSTLEDSQESISSASKWLLLQYRDAPKVAETWKEYMLRTSVNTRRKLLGLYLMNHVVQQAKGQKIIQFQDSFGKVAAEVLGRINQEFPRDLKKKLSRVVNILKERNIFSKQVVKDIERNLKSESSPVEALVLPQKLKDFAKDYEKLTKMHHNVRAMKIRLDKSADELDPSSSVYEENFKTISKIGSMARDVINESIHKRQSGIQKLQSALDDEKKYLDEEQSMLSEIEFVLSAKDPSRLNKNVDEDNIIPTYEVGDGDDDDDDDDDDDNNDDDDNDDDDDDDEGKNNGDESDGNSYGLGNIDTMEEKNEGADKTNSEHKNSIDISGDVNSDLKRTYDMIGHDDSNEIPEKKPHLDSKAYEDSIFSDEGGHYELDMESHGVQADEDANGNSEGVSSSIQDLLSKLAN</sequence>
<feature type="domain" description="CID" evidence="2">
    <location>
        <begin position="1"/>
        <end position="135"/>
    </location>
</feature>
<feature type="compositionally biased region" description="Basic and acidic residues" evidence="1">
    <location>
        <begin position="315"/>
        <end position="332"/>
    </location>
</feature>
<evidence type="ECO:0000259" key="2">
    <source>
        <dbReference type="PROSITE" id="PS51391"/>
    </source>
</evidence>
<dbReference type="GO" id="GO:0031124">
    <property type="term" value="P:mRNA 3'-end processing"/>
    <property type="evidence" value="ECO:0007669"/>
    <property type="project" value="InterPro"/>
</dbReference>
<name>H0GT35_SACCK</name>
<dbReference type="FunFam" id="1.25.40.90:FF:000041">
    <property type="entry name" value="Regulator of Ty1 transposition"/>
    <property type="match status" value="1"/>
</dbReference>
<dbReference type="AlphaFoldDB" id="H0GT35"/>
<protein>
    <submittedName>
        <fullName evidence="3">Rtt103p</fullName>
    </submittedName>
</protein>
<dbReference type="Gene3D" id="1.25.40.90">
    <property type="match status" value="1"/>
</dbReference>
<gene>
    <name evidence="3" type="ORF">VIN7_6375</name>
</gene>
<keyword evidence="4" id="KW-1185">Reference proteome</keyword>
<dbReference type="PROSITE" id="PS51391">
    <property type="entry name" value="CID"/>
    <property type="match status" value="1"/>
</dbReference>
<feature type="region of interest" description="Disordered" evidence="1">
    <location>
        <begin position="250"/>
        <end position="367"/>
    </location>
</feature>
<evidence type="ECO:0000313" key="4">
    <source>
        <dbReference type="Proteomes" id="UP000009009"/>
    </source>
</evidence>
<feature type="compositionally biased region" description="Polar residues" evidence="1">
    <location>
        <begin position="398"/>
        <end position="417"/>
    </location>
</feature>
<dbReference type="Pfam" id="PF04818">
    <property type="entry name" value="CID"/>
    <property type="match status" value="1"/>
</dbReference>
<reference evidence="3 4" key="1">
    <citation type="journal article" date="2012" name="FEMS Yeast Res.">
        <title>The genome sequence of the wine yeast VIN7 reveals an allotriploid hybrid genome with Saccharomyces cerevisiae and Saccharomyces kudriavzevii origins.</title>
        <authorList>
            <person name="Borneman A.R."/>
            <person name="Desany B.A."/>
            <person name="Riches D."/>
            <person name="Affourtit J.P."/>
            <person name="Forgan A.H."/>
            <person name="Pretorius I.S."/>
            <person name="Egholm M."/>
            <person name="Chambers P.J."/>
        </authorList>
    </citation>
    <scope>NUCLEOTIDE SEQUENCE [LARGE SCALE GENOMIC DNA]</scope>
    <source>
        <strain evidence="3 4">VIN7</strain>
    </source>
</reference>
<dbReference type="CDD" id="cd17003">
    <property type="entry name" value="CID_Rtt103"/>
    <property type="match status" value="1"/>
</dbReference>
<dbReference type="PANTHER" id="PTHR12460:SF0">
    <property type="entry name" value="CID DOMAIN-CONTAINING PROTEIN-RELATED"/>
    <property type="match status" value="1"/>
</dbReference>
<feature type="region of interest" description="Disordered" evidence="1">
    <location>
        <begin position="387"/>
        <end position="417"/>
    </location>
</feature>
<evidence type="ECO:0000256" key="1">
    <source>
        <dbReference type="SAM" id="MobiDB-lite"/>
    </source>
</evidence>
<dbReference type="OrthoDB" id="10069473at2759"/>
<dbReference type="SUPFAM" id="SSF48371">
    <property type="entry name" value="ARM repeat"/>
    <property type="match status" value="1"/>
</dbReference>
<dbReference type="SUPFAM" id="SSF48464">
    <property type="entry name" value="ENTH/VHS domain"/>
    <property type="match status" value="1"/>
</dbReference>
<dbReference type="EMBL" id="AGVY01000175">
    <property type="protein sequence ID" value="EHN03019.1"/>
    <property type="molecule type" value="Genomic_DNA"/>
</dbReference>
<comment type="caution">
    <text evidence="3">The sequence shown here is derived from an EMBL/GenBank/DDBJ whole genome shotgun (WGS) entry which is preliminary data.</text>
</comment>
<feature type="compositionally biased region" description="Basic and acidic residues" evidence="1">
    <location>
        <begin position="341"/>
        <end position="367"/>
    </location>
</feature>
<dbReference type="PhylomeDB" id="H0GT35"/>
<dbReference type="HOGENOM" id="CLU_053395_0_0_1"/>
<dbReference type="PANTHER" id="PTHR12460">
    <property type="entry name" value="CYCLIN-DEPENDENT KINASE INHIBITOR-RELATED PROTEIN"/>
    <property type="match status" value="1"/>
</dbReference>
<dbReference type="SMART" id="SM00582">
    <property type="entry name" value="RPR"/>
    <property type="match status" value="1"/>
</dbReference>
<evidence type="ECO:0000313" key="3">
    <source>
        <dbReference type="EMBL" id="EHN03019.1"/>
    </source>
</evidence>
<feature type="compositionally biased region" description="Acidic residues" evidence="1">
    <location>
        <begin position="266"/>
        <end position="294"/>
    </location>
</feature>
<proteinExistence type="predicted"/>
<dbReference type="Proteomes" id="UP000009009">
    <property type="component" value="Unassembled WGS sequence"/>
</dbReference>
<dbReference type="InterPro" id="IPR008942">
    <property type="entry name" value="ENTH_VHS"/>
</dbReference>
<dbReference type="InterPro" id="IPR047883">
    <property type="entry name" value="Rtt103-like_CID"/>
</dbReference>
<accession>H0GT35</accession>
<dbReference type="InterPro" id="IPR006569">
    <property type="entry name" value="CID_dom"/>
</dbReference>